<dbReference type="GeneID" id="91756193"/>
<dbReference type="SUPFAM" id="SSF51905">
    <property type="entry name" value="FAD/NAD(P)-binding domain"/>
    <property type="match status" value="1"/>
</dbReference>
<dbReference type="Proteomes" id="UP000029084">
    <property type="component" value="Chromosome"/>
</dbReference>
<dbReference type="Proteomes" id="UP000061362">
    <property type="component" value="Chromosome"/>
</dbReference>
<reference evidence="6 8" key="3">
    <citation type="submission" date="2015-07" db="EMBL/GenBank/DDBJ databases">
        <title>Physiological, transcriptional responses and genome re-sequencing of acid resistant extremely thermoacidophilic Metallosphaera sedula SARC-M1.</title>
        <authorList>
            <person name="Ai C."/>
            <person name="McCarthy S."/>
            <person name="Eckrich V."/>
            <person name="Rudrappa D."/>
            <person name="Qiu G."/>
            <person name="Blum P."/>
        </authorList>
    </citation>
    <scope>NUCLEOTIDE SEQUENCE [LARGE SCALE GENOMIC DNA]</scope>
    <source>
        <strain evidence="6 8">SARC-M1</strain>
    </source>
</reference>
<dbReference type="InterPro" id="IPR050407">
    <property type="entry name" value="Geranylgeranyl_reductase"/>
</dbReference>
<evidence type="ECO:0000313" key="10">
    <source>
        <dbReference type="Proteomes" id="UP000062398"/>
    </source>
</evidence>
<dbReference type="OMA" id="AYAKPRW"/>
<organism evidence="1 7">
    <name type="scientific">Metallosphaera sedula</name>
    <dbReference type="NCBI Taxonomy" id="43687"/>
    <lineage>
        <taxon>Archaea</taxon>
        <taxon>Thermoproteota</taxon>
        <taxon>Thermoprotei</taxon>
        <taxon>Sulfolobales</taxon>
        <taxon>Sulfolobaceae</taxon>
        <taxon>Metallosphaera</taxon>
    </lineage>
</organism>
<name>A0A088E665_9CREN</name>
<evidence type="ECO:0000313" key="1">
    <source>
        <dbReference type="EMBL" id="AIM27821.1"/>
    </source>
</evidence>
<evidence type="ECO:0000313" key="11">
    <source>
        <dbReference type="Proteomes" id="UP000062475"/>
    </source>
</evidence>
<evidence type="ECO:0000313" key="3">
    <source>
        <dbReference type="EMBL" id="AKV76907.1"/>
    </source>
</evidence>
<proteinExistence type="predicted"/>
<evidence type="ECO:0000313" key="9">
    <source>
        <dbReference type="Proteomes" id="UP000061362"/>
    </source>
</evidence>
<accession>A0A088E665</accession>
<dbReference type="InterPro" id="IPR036188">
    <property type="entry name" value="FAD/NAD-bd_sf"/>
</dbReference>
<dbReference type="EMBL" id="CP012176">
    <property type="protein sequence ID" value="AKV83637.1"/>
    <property type="molecule type" value="Genomic_DNA"/>
</dbReference>
<dbReference type="EMBL" id="CP012174">
    <property type="protein sequence ID" value="AKV79158.1"/>
    <property type="molecule type" value="Genomic_DNA"/>
</dbReference>
<dbReference type="AlphaFoldDB" id="A0A088E665"/>
<dbReference type="PANTHER" id="PTHR42685">
    <property type="entry name" value="GERANYLGERANYL DIPHOSPHATE REDUCTASE"/>
    <property type="match status" value="1"/>
</dbReference>
<dbReference type="OrthoDB" id="46008at2157"/>
<dbReference type="EMBL" id="CP008822">
    <property type="protein sequence ID" value="AIM27821.1"/>
    <property type="molecule type" value="Genomic_DNA"/>
</dbReference>
<evidence type="ECO:0000313" key="6">
    <source>
        <dbReference type="EMBL" id="AKV83637.1"/>
    </source>
</evidence>
<dbReference type="EMBL" id="CP012173">
    <property type="protein sequence ID" value="AKV76907.1"/>
    <property type="molecule type" value="Genomic_DNA"/>
</dbReference>
<dbReference type="EMBL" id="CP012172">
    <property type="protein sequence ID" value="AKV74670.1"/>
    <property type="molecule type" value="Genomic_DNA"/>
</dbReference>
<dbReference type="PANTHER" id="PTHR42685:SF20">
    <property type="entry name" value="HYDROGENASE, PUTATIVE-RELATED"/>
    <property type="match status" value="1"/>
</dbReference>
<evidence type="ECO:0000313" key="8">
    <source>
        <dbReference type="Proteomes" id="UP000056255"/>
    </source>
</evidence>
<gene>
    <name evidence="1" type="ORF">HA72_1682</name>
    <name evidence="2" type="ORF">MsedA_1716</name>
    <name evidence="3" type="ORF">MsedB_1718</name>
    <name evidence="4" type="ORF">MsedC_1716</name>
    <name evidence="5" type="ORF">MsedD_1717</name>
    <name evidence="6" type="ORF">MsedE_1718</name>
</gene>
<sequence>MLRVAVIGGGVGGSLIGSLLHDAGHDVTLFDIKDKYFKPCGDIVPNVYRPPFPWRVEYEIKDFAFYLDGERVYDVSYRSPKWLTINKSEWINSMRAKLRQMVGNEKPKLDNYDVVLDSRGPYPMDREVVYTTRVIMKVENFNPEAILEFNTRLTGFYWIFPAGEGLLNVGAGFLEDKNSRKLLLEYLRERFTKYEILDIRGAPISIGKVAKKEGRIGEARGLVFPLSGEGIRPSAISAEIAFGALNKGKPLEQELRKGLSTIESRISIQSLLLNWYRSSNISMRRTMLRHFLKSEILIDAFLEDKLDFQGIKESMELIKSGGIST</sequence>
<dbReference type="PATRIC" id="fig|43687.5.peg.1816"/>
<evidence type="ECO:0000313" key="4">
    <source>
        <dbReference type="EMBL" id="AKV79158.1"/>
    </source>
</evidence>
<dbReference type="Gene3D" id="3.50.50.60">
    <property type="entry name" value="FAD/NAD(P)-binding domain"/>
    <property type="match status" value="2"/>
</dbReference>
<protein>
    <submittedName>
        <fullName evidence="1 2">Dehydrogenase</fullName>
    </submittedName>
</protein>
<dbReference type="Proteomes" id="UP000068832">
    <property type="component" value="Chromosome"/>
</dbReference>
<dbReference type="RefSeq" id="WP_012021624.1">
    <property type="nucleotide sequence ID" value="NZ_AP019770.1"/>
</dbReference>
<evidence type="ECO:0000313" key="2">
    <source>
        <dbReference type="EMBL" id="AKV74670.1"/>
    </source>
</evidence>
<dbReference type="Proteomes" id="UP000062475">
    <property type="component" value="Chromosome"/>
</dbReference>
<dbReference type="Proteomes" id="UP000056255">
    <property type="component" value="Chromosome"/>
</dbReference>
<dbReference type="Proteomes" id="UP000062398">
    <property type="component" value="Chromosome"/>
</dbReference>
<evidence type="ECO:0000313" key="12">
    <source>
        <dbReference type="Proteomes" id="UP000068832"/>
    </source>
</evidence>
<dbReference type="EMBL" id="CP012175">
    <property type="protein sequence ID" value="AKV81403.1"/>
    <property type="molecule type" value="Genomic_DNA"/>
</dbReference>
<reference evidence="1 7" key="1">
    <citation type="journal article" date="2014" name="J. Bacteriol.">
        <title>Role of an Archaeal PitA Transporter in the Copper and Arsenic Resistance of Metallosphaera sedula, an Extreme Thermoacidophile.</title>
        <authorList>
            <person name="McCarthy S."/>
            <person name="Ai C."/>
            <person name="Wheaton G."/>
            <person name="Tevatia R."/>
            <person name="Eckrich V."/>
            <person name="Kelly R."/>
            <person name="Blum P."/>
        </authorList>
    </citation>
    <scope>NUCLEOTIDE SEQUENCE [LARGE SCALE GENOMIC DNA]</scope>
    <source>
        <strain evidence="1 7">CuR1</strain>
    </source>
</reference>
<reference evidence="9 10" key="2">
    <citation type="journal article" date="2015" name="Genome Announc.">
        <title>Complete Genome Sequences of Evolved Arsenate-Resistant Metallosphaera sedula Strains.</title>
        <authorList>
            <person name="Ai C."/>
            <person name="McCarthy S."/>
            <person name="Schackwitz W."/>
            <person name="Martin J."/>
            <person name="Lipzen A."/>
            <person name="Blum P."/>
        </authorList>
    </citation>
    <scope>NUCLEOTIDE SEQUENCE [LARGE SCALE GENOMIC DNA]</scope>
    <source>
        <strain evidence="4 10">ARS120-1</strain>
        <strain evidence="5 9">ARS120-2</strain>
        <strain evidence="2 12">ARS50-1</strain>
        <strain evidence="3 11">ARS50-2</strain>
    </source>
</reference>
<evidence type="ECO:0000313" key="5">
    <source>
        <dbReference type="EMBL" id="AKV81403.1"/>
    </source>
</evidence>
<evidence type="ECO:0000313" key="7">
    <source>
        <dbReference type="Proteomes" id="UP000029084"/>
    </source>
</evidence>